<accession>A0A6C1KG03</accession>
<name>A0A6C1KG03_XANAU</name>
<dbReference type="RefSeq" id="WP_138399474.1">
    <property type="nucleotide sequence ID" value="NZ_JBAFVI010000002.1"/>
</dbReference>
<proteinExistence type="predicted"/>
<gene>
    <name evidence="1" type="ORF">FBQ73_10795</name>
</gene>
<protein>
    <submittedName>
        <fullName evidence="1">Uncharacterized protein</fullName>
    </submittedName>
</protein>
<dbReference type="GeneID" id="95773940"/>
<comment type="caution">
    <text evidence="1">The sequence shown here is derived from an EMBL/GenBank/DDBJ whole genome shotgun (WGS) entry which is preliminary data.</text>
</comment>
<reference evidence="1 2" key="1">
    <citation type="submission" date="2019-05" db="EMBL/GenBank/DDBJ databases">
        <authorList>
            <person name="Zhou X."/>
        </authorList>
    </citation>
    <scope>NUCLEOTIDE SEQUENCE [LARGE SCALE GENOMIC DNA]</scope>
    <source>
        <strain evidence="1 2">DSM 432</strain>
    </source>
</reference>
<evidence type="ECO:0000313" key="1">
    <source>
        <dbReference type="EMBL" id="TLX43120.1"/>
    </source>
</evidence>
<organism evidence="1 2">
    <name type="scientific">Xanthobacter autotrophicus</name>
    <dbReference type="NCBI Taxonomy" id="280"/>
    <lineage>
        <taxon>Bacteria</taxon>
        <taxon>Pseudomonadati</taxon>
        <taxon>Pseudomonadota</taxon>
        <taxon>Alphaproteobacteria</taxon>
        <taxon>Hyphomicrobiales</taxon>
        <taxon>Xanthobacteraceae</taxon>
        <taxon>Xanthobacter</taxon>
    </lineage>
</organism>
<evidence type="ECO:0000313" key="2">
    <source>
        <dbReference type="Proteomes" id="UP000305131"/>
    </source>
</evidence>
<dbReference type="AlphaFoldDB" id="A0A6C1KG03"/>
<dbReference type="EMBL" id="VAUP01000022">
    <property type="protein sequence ID" value="TLX43120.1"/>
    <property type="molecule type" value="Genomic_DNA"/>
</dbReference>
<sequence>MMNALELTAFGLFGIVLSLAVTGLNAQKPYMSVAGGMGIPVEDVLLQPSESRLASVRTAATSAVEVTVSPRHN</sequence>
<dbReference type="Proteomes" id="UP000305131">
    <property type="component" value="Unassembled WGS sequence"/>
</dbReference>
<dbReference type="OrthoDB" id="9849765at2"/>